<dbReference type="Proteomes" id="UP000187209">
    <property type="component" value="Unassembled WGS sequence"/>
</dbReference>
<feature type="domain" description="RRM" evidence="3">
    <location>
        <begin position="316"/>
        <end position="388"/>
    </location>
</feature>
<dbReference type="Gene3D" id="1.10.357.40">
    <property type="entry name" value="YbiA-like"/>
    <property type="match status" value="1"/>
</dbReference>
<dbReference type="InterPro" id="IPR008984">
    <property type="entry name" value="SMAD_FHA_dom_sf"/>
</dbReference>
<dbReference type="OrthoDB" id="206452at2759"/>
<dbReference type="CDD" id="cd15457">
    <property type="entry name" value="NADAR"/>
    <property type="match status" value="1"/>
</dbReference>
<name>A0A1R2D0B6_9CILI</name>
<dbReference type="SUPFAM" id="SSF54928">
    <property type="entry name" value="RNA-binding domain, RBD"/>
    <property type="match status" value="1"/>
</dbReference>
<evidence type="ECO:0000313" key="5">
    <source>
        <dbReference type="Proteomes" id="UP000187209"/>
    </source>
</evidence>
<dbReference type="CDD" id="cd00590">
    <property type="entry name" value="RRM_SF"/>
    <property type="match status" value="1"/>
</dbReference>
<keyword evidence="5" id="KW-1185">Reference proteome</keyword>
<dbReference type="GO" id="GO:0003723">
    <property type="term" value="F:RNA binding"/>
    <property type="evidence" value="ECO:0007669"/>
    <property type="project" value="UniProtKB-UniRule"/>
</dbReference>
<dbReference type="InterPro" id="IPR037238">
    <property type="entry name" value="YbiA-like_sf"/>
</dbReference>
<dbReference type="InterPro" id="IPR035979">
    <property type="entry name" value="RBD_domain_sf"/>
</dbReference>
<protein>
    <recommendedName>
        <fullName evidence="6">RRM domain-containing protein</fullName>
    </recommendedName>
</protein>
<dbReference type="PROSITE" id="PS50006">
    <property type="entry name" value="FHA_DOMAIN"/>
    <property type="match status" value="1"/>
</dbReference>
<reference evidence="4 5" key="1">
    <citation type="submission" date="2016-11" db="EMBL/GenBank/DDBJ databases">
        <title>The macronuclear genome of Stentor coeruleus: a giant cell with tiny introns.</title>
        <authorList>
            <person name="Slabodnick M."/>
            <person name="Ruby J.G."/>
            <person name="Reiff S.B."/>
            <person name="Swart E.C."/>
            <person name="Gosai S."/>
            <person name="Prabakaran S."/>
            <person name="Witkowska E."/>
            <person name="Larue G.E."/>
            <person name="Fisher S."/>
            <person name="Freeman R.M."/>
            <person name="Gunawardena J."/>
            <person name="Chu W."/>
            <person name="Stover N.A."/>
            <person name="Gregory B.D."/>
            <person name="Nowacki M."/>
            <person name="Derisi J."/>
            <person name="Roy S.W."/>
            <person name="Marshall W.F."/>
            <person name="Sood P."/>
        </authorList>
    </citation>
    <scope>NUCLEOTIDE SEQUENCE [LARGE SCALE GENOMIC DNA]</scope>
    <source>
        <strain evidence="4">WM001</strain>
    </source>
</reference>
<dbReference type="PANTHER" id="PTHR23308">
    <property type="entry name" value="NUCLEAR INHIBITOR OF PROTEIN PHOSPHATASE-1"/>
    <property type="match status" value="1"/>
</dbReference>
<dbReference type="InterPro" id="IPR050923">
    <property type="entry name" value="Cell_Proc_Reg/RNA_Proc"/>
</dbReference>
<dbReference type="AlphaFoldDB" id="A0A1R2D0B6"/>
<dbReference type="InterPro" id="IPR012677">
    <property type="entry name" value="Nucleotide-bd_a/b_plait_sf"/>
</dbReference>
<dbReference type="PROSITE" id="PS50102">
    <property type="entry name" value="RRM"/>
    <property type="match status" value="1"/>
</dbReference>
<feature type="domain" description="FHA" evidence="2">
    <location>
        <begin position="193"/>
        <end position="243"/>
    </location>
</feature>
<keyword evidence="1" id="KW-0694">RNA-binding</keyword>
<dbReference type="InterPro" id="IPR000253">
    <property type="entry name" value="FHA_dom"/>
</dbReference>
<evidence type="ECO:0000313" key="4">
    <source>
        <dbReference type="EMBL" id="OMJ94709.1"/>
    </source>
</evidence>
<evidence type="ECO:0000256" key="1">
    <source>
        <dbReference type="PROSITE-ProRule" id="PRU00176"/>
    </source>
</evidence>
<evidence type="ECO:0000259" key="3">
    <source>
        <dbReference type="PROSITE" id="PS50102"/>
    </source>
</evidence>
<dbReference type="SUPFAM" id="SSF143990">
    <property type="entry name" value="YbiA-like"/>
    <property type="match status" value="1"/>
</dbReference>
<gene>
    <name evidence="4" type="ORF">SteCoe_2047</name>
</gene>
<organism evidence="4 5">
    <name type="scientific">Stentor coeruleus</name>
    <dbReference type="NCBI Taxonomy" id="5963"/>
    <lineage>
        <taxon>Eukaryota</taxon>
        <taxon>Sar</taxon>
        <taxon>Alveolata</taxon>
        <taxon>Ciliophora</taxon>
        <taxon>Postciliodesmatophora</taxon>
        <taxon>Heterotrichea</taxon>
        <taxon>Heterotrichida</taxon>
        <taxon>Stentoridae</taxon>
        <taxon>Stentor</taxon>
    </lineage>
</organism>
<dbReference type="SMART" id="SM00360">
    <property type="entry name" value="RRM"/>
    <property type="match status" value="1"/>
</dbReference>
<evidence type="ECO:0000259" key="2">
    <source>
        <dbReference type="PROSITE" id="PS50006"/>
    </source>
</evidence>
<dbReference type="Gene3D" id="3.30.70.330">
    <property type="match status" value="1"/>
</dbReference>
<dbReference type="EMBL" id="MPUH01000022">
    <property type="protein sequence ID" value="OMJ94709.1"/>
    <property type="molecule type" value="Genomic_DNA"/>
</dbReference>
<dbReference type="Gene3D" id="2.60.200.20">
    <property type="match status" value="1"/>
</dbReference>
<comment type="caution">
    <text evidence="4">The sequence shown here is derived from an EMBL/GenBank/DDBJ whole genome shotgun (WGS) entry which is preliminary data.</text>
</comment>
<dbReference type="Pfam" id="PF00076">
    <property type="entry name" value="RRM_1"/>
    <property type="match status" value="1"/>
</dbReference>
<proteinExistence type="predicted"/>
<evidence type="ECO:0008006" key="6">
    <source>
        <dbReference type="Google" id="ProtNLM"/>
    </source>
</evidence>
<accession>A0A1R2D0B6</accession>
<dbReference type="Pfam" id="PF08719">
    <property type="entry name" value="NADAR"/>
    <property type="match status" value="1"/>
</dbReference>
<dbReference type="SUPFAM" id="SSF49879">
    <property type="entry name" value="SMAD/FHA domain"/>
    <property type="match status" value="1"/>
</dbReference>
<sequence>MSLDKISIFAGKYSFLSNDHICLVYHDGYLFNSVTHAFQAARAQDQETKLRISKIHDFDIMYEIAETIDDPINWSKSRSKIMEVLIRDKFRRNPQLRQRLSETTPAIIQNTYDDTENRNNLYWGIVDGRGENIIGKILMKIRDDITNDVELDKWILMSLNLQTEKNELPKIILHEYRNERKIGRIFLEDKPYYTIGYALDCDLKFSHDSIENYHSILANDKELGVVLIDLNTRNGTFVKGNRLKKSIATPLEEDDVINFGEKNETFKVEIYMEHLRREYEREINEVDRELKILDMMQNPQANPEEVKQLLDTGKVSQIKVENISRKACNEDDIKEFFKLLGEIVSVYVPRKRYEAYVKFKSYKAATAAVGWNGIKFHGRRLTITYDKSRQRSRSRSRSNS</sequence>
<dbReference type="Pfam" id="PF00498">
    <property type="entry name" value="FHA"/>
    <property type="match status" value="1"/>
</dbReference>
<dbReference type="InterPro" id="IPR000504">
    <property type="entry name" value="RRM_dom"/>
</dbReference>
<dbReference type="InterPro" id="IPR012816">
    <property type="entry name" value="NADAR"/>
</dbReference>